<gene>
    <name evidence="2" type="ORF">DMC30DRAFT_41280</name>
</gene>
<evidence type="ECO:0008006" key="4">
    <source>
        <dbReference type="Google" id="ProtNLM"/>
    </source>
</evidence>
<sequence length="603" mass="64413">MEQPVSVTECEVAMRPLLRVQRERVAVGQSGEKKAVSPVKRVEVGLSGCCPRRVVCGCILLSAQLCGWSRDEPPSTKESQHLKLWGEAAARPSSSSCQPPVAPRRCYTRLDNTRSSPCRHPRKPAPRPRPSSPPPPAPSPSPSPSPSSSLSTPHSNQTRMATVLILGGLGLDATRHLVTHLVASSPDSDSLEPRPRPALVRIVDKALAIPQADAYTTYVDSDTRNALRNGVQQGTVELVQGNLLQDATRDKAFALPDQHGGPAKGFDWVFDFTGETDFSTPEIVHIERTLRLALLLGRSAVAHHAGVYVRALSPFYRVTGGGGGSGDKKARVGAVGSEAEPWGTMASWHHEAARGLAKVEGLNLVLVRPALFYGPYTLTGITPRALIAEVYRFQNEKMDLLWAESLSLTTIHAADFASALVSCARWALPLGRAGTVAAHSEVLPSTLSSDAQVSALADLGAATKSDTVKAVVLTACDDGETTQRDIAKVIEDVVGVKSGFHGSVISSFAKLNIAEVAEDANDKHLEGWSALLQASDPPISSNVPISPSVPLDLLGPNPIAFDNALLKRLTGWAPRHRLEDGVVRATVEGFKQEGHWPTAKPRS</sequence>
<dbReference type="Proteomes" id="UP000311382">
    <property type="component" value="Unassembled WGS sequence"/>
</dbReference>
<feature type="compositionally biased region" description="Basic residues" evidence="1">
    <location>
        <begin position="117"/>
        <end position="126"/>
    </location>
</feature>
<dbReference type="STRING" id="5288.A0A5C5FRW9"/>
<reference evidence="2 3" key="1">
    <citation type="submission" date="2019-03" db="EMBL/GenBank/DDBJ databases">
        <title>Rhodosporidium diobovatum UCD-FST 08-225 genome sequencing, assembly, and annotation.</title>
        <authorList>
            <person name="Fakankun I.U."/>
            <person name="Fristensky B."/>
            <person name="Levin D.B."/>
        </authorList>
    </citation>
    <scope>NUCLEOTIDE SEQUENCE [LARGE SCALE GENOMIC DNA]</scope>
    <source>
        <strain evidence="2 3">UCD-FST 08-225</strain>
    </source>
</reference>
<accession>A0A5C5FRW9</accession>
<evidence type="ECO:0000256" key="1">
    <source>
        <dbReference type="SAM" id="MobiDB-lite"/>
    </source>
</evidence>
<dbReference type="AlphaFoldDB" id="A0A5C5FRW9"/>
<organism evidence="2 3">
    <name type="scientific">Rhodotorula diobovata</name>
    <dbReference type="NCBI Taxonomy" id="5288"/>
    <lineage>
        <taxon>Eukaryota</taxon>
        <taxon>Fungi</taxon>
        <taxon>Dikarya</taxon>
        <taxon>Basidiomycota</taxon>
        <taxon>Pucciniomycotina</taxon>
        <taxon>Microbotryomycetes</taxon>
        <taxon>Sporidiobolales</taxon>
        <taxon>Sporidiobolaceae</taxon>
        <taxon>Rhodotorula</taxon>
    </lineage>
</organism>
<dbReference type="PANTHER" id="PTHR43245:SF11">
    <property type="entry name" value="LD23561P"/>
    <property type="match status" value="1"/>
</dbReference>
<dbReference type="InterPro" id="IPR036291">
    <property type="entry name" value="NAD(P)-bd_dom_sf"/>
</dbReference>
<dbReference type="PANTHER" id="PTHR43245">
    <property type="entry name" value="BIFUNCTIONAL POLYMYXIN RESISTANCE PROTEIN ARNA"/>
    <property type="match status" value="1"/>
</dbReference>
<protein>
    <recommendedName>
        <fullName evidence="4">NAD-dependent epimerase/dehydratase domain-containing protein</fullName>
    </recommendedName>
</protein>
<evidence type="ECO:0000313" key="2">
    <source>
        <dbReference type="EMBL" id="TNY18694.1"/>
    </source>
</evidence>
<dbReference type="Gene3D" id="3.40.50.720">
    <property type="entry name" value="NAD(P)-binding Rossmann-like Domain"/>
    <property type="match status" value="1"/>
</dbReference>
<dbReference type="SUPFAM" id="SSF51735">
    <property type="entry name" value="NAD(P)-binding Rossmann-fold domains"/>
    <property type="match status" value="1"/>
</dbReference>
<feature type="compositionally biased region" description="Pro residues" evidence="1">
    <location>
        <begin position="127"/>
        <end position="145"/>
    </location>
</feature>
<feature type="region of interest" description="Disordered" evidence="1">
    <location>
        <begin position="86"/>
        <end position="156"/>
    </location>
</feature>
<comment type="caution">
    <text evidence="2">The sequence shown here is derived from an EMBL/GenBank/DDBJ whole genome shotgun (WGS) entry which is preliminary data.</text>
</comment>
<evidence type="ECO:0000313" key="3">
    <source>
        <dbReference type="Proteomes" id="UP000311382"/>
    </source>
</evidence>
<keyword evidence="3" id="KW-1185">Reference proteome</keyword>
<proteinExistence type="predicted"/>
<dbReference type="InterPro" id="IPR050177">
    <property type="entry name" value="Lipid_A_modif_metabolic_enz"/>
</dbReference>
<dbReference type="EMBL" id="SOZI01000126">
    <property type="protein sequence ID" value="TNY18694.1"/>
    <property type="molecule type" value="Genomic_DNA"/>
</dbReference>
<name>A0A5C5FRW9_9BASI</name>
<dbReference type="OrthoDB" id="16464at2759"/>